<dbReference type="PANTHER" id="PTHR44329:SF289">
    <property type="entry name" value="SERINE_THREONINE-PROTEIN KINASE VIK"/>
    <property type="match status" value="1"/>
</dbReference>
<protein>
    <submittedName>
        <fullName evidence="2">Kinase-like domain-containing protein</fullName>
    </submittedName>
</protein>
<gene>
    <name evidence="2" type="ORF">RCL2_002898600</name>
</gene>
<reference evidence="2" key="1">
    <citation type="submission" date="2019-10" db="EMBL/GenBank/DDBJ databases">
        <title>Conservation and host-specific expression of non-tandemly repeated heterogenous ribosome RNA gene in arbuscular mycorrhizal fungi.</title>
        <authorList>
            <person name="Maeda T."/>
            <person name="Kobayashi Y."/>
            <person name="Nakagawa T."/>
            <person name="Ezawa T."/>
            <person name="Yamaguchi K."/>
            <person name="Bino T."/>
            <person name="Nishimoto Y."/>
            <person name="Shigenobu S."/>
            <person name="Kawaguchi M."/>
        </authorList>
    </citation>
    <scope>NUCLEOTIDE SEQUENCE</scope>
    <source>
        <strain evidence="2">HR1</strain>
    </source>
</reference>
<dbReference type="InterPro" id="IPR000719">
    <property type="entry name" value="Prot_kinase_dom"/>
</dbReference>
<keyword evidence="2" id="KW-0808">Transferase</keyword>
<keyword evidence="2" id="KW-0418">Kinase</keyword>
<comment type="caution">
    <text evidence="2">The sequence shown here is derived from an EMBL/GenBank/DDBJ whole genome shotgun (WGS) entry which is preliminary data.</text>
</comment>
<evidence type="ECO:0000313" key="2">
    <source>
        <dbReference type="EMBL" id="GET02609.1"/>
    </source>
</evidence>
<dbReference type="InterPro" id="IPR001245">
    <property type="entry name" value="Ser-Thr/Tyr_kinase_cat_dom"/>
</dbReference>
<proteinExistence type="predicted"/>
<dbReference type="AlphaFoldDB" id="A0A8H3M8F3"/>
<dbReference type="InterPro" id="IPR051681">
    <property type="entry name" value="Ser/Thr_Kinases-Pseudokinases"/>
</dbReference>
<dbReference type="GO" id="GO:0005524">
    <property type="term" value="F:ATP binding"/>
    <property type="evidence" value="ECO:0007669"/>
    <property type="project" value="InterPro"/>
</dbReference>
<dbReference type="Pfam" id="PF07714">
    <property type="entry name" value="PK_Tyr_Ser-Thr"/>
    <property type="match status" value="1"/>
</dbReference>
<dbReference type="Gene3D" id="1.10.10.1010">
    <property type="entry name" value="Intein homing endonuclease, domain IV"/>
    <property type="match status" value="5"/>
</dbReference>
<evidence type="ECO:0000313" key="3">
    <source>
        <dbReference type="Proteomes" id="UP000615446"/>
    </source>
</evidence>
<dbReference type="InterPro" id="IPR011009">
    <property type="entry name" value="Kinase-like_dom_sf"/>
</dbReference>
<evidence type="ECO:0000259" key="1">
    <source>
        <dbReference type="PROSITE" id="PS50011"/>
    </source>
</evidence>
<dbReference type="SUPFAM" id="SSF56112">
    <property type="entry name" value="Protein kinase-like (PK-like)"/>
    <property type="match status" value="1"/>
</dbReference>
<name>A0A8H3M8F3_9GLOM</name>
<organism evidence="2 3">
    <name type="scientific">Rhizophagus clarus</name>
    <dbReference type="NCBI Taxonomy" id="94130"/>
    <lineage>
        <taxon>Eukaryota</taxon>
        <taxon>Fungi</taxon>
        <taxon>Fungi incertae sedis</taxon>
        <taxon>Mucoromycota</taxon>
        <taxon>Glomeromycotina</taxon>
        <taxon>Glomeromycetes</taxon>
        <taxon>Glomerales</taxon>
        <taxon>Glomeraceae</taxon>
        <taxon>Rhizophagus</taxon>
    </lineage>
</organism>
<dbReference type="GO" id="GO:0004674">
    <property type="term" value="F:protein serine/threonine kinase activity"/>
    <property type="evidence" value="ECO:0007669"/>
    <property type="project" value="TreeGrafter"/>
</dbReference>
<dbReference type="OrthoDB" id="4062651at2759"/>
<dbReference type="PROSITE" id="PS50011">
    <property type="entry name" value="PROTEIN_KINASE_DOM"/>
    <property type="match status" value="1"/>
</dbReference>
<sequence>MYNENYSCNRCLYECNARRFQKNFDNWTSVTDALEWIPYDRFCDVKYIVNDEIYKAKRIDGYISYWNYVNENWEREGQHEVLILKSLNNLNNISLEFMKEIKKSYGITQDPRTKNYMMVTNSKCKKCDEICNAMYFQQNFNNWTSGNDVIDKYIQDTQLLAHDDANKALEWIPYDRLFDIKYVTEYKVYNANWTDGNVEHWDDENQNLIRKGQNMFVNLKSLNTSVNLTLEFANKVKIDHEFYGITQDPETKNYMMDGLDKAYRADWIDGYIKYWSNNTNQKWAREGYNMLVNLENLNAPINLTLEFTNKIKVDYEFYGITQNPDTKNYMMNIKYIAKDEFDEMYRANWINGYIECWNDKNQNWERKGHNMFVYLKNLDTPISFAPEFINKIKINYKFYGVTYNSETKNYMMILNNKCKICKTCNKICNAMYFQQNFDNWTSGNNDIDKFIQEIQLLAHNDAKEALEWIPYDRFYDIKYVASINVYRAIWIDGHINEWNNENQNWERNNKDMLFILKSLNDPKNMTLEFLNEVKNDYEFYGITQNPVSKNYLMVLNDKCTQLLAHNNTSVALEWISYDRFNEVKHIAKGGFGNVSKAIWIDGYIHKWDDEKKNWMRKFQHKSVALKSLDNSRNITFEFMNEIMQHHKINSYANIIKLYGITQDPETKNYMMVMDYAEGGSLRSINYTKLDWKNKISYLYDIAFGLNHMHFHKLIHRDLHIGNILLHRGIACITDMGLCKPADYNDSENTKNSIYGVLPYVAPEILLGKSYTKAADIYSFGIIMYEIISGLPPYRDVSHDKFLAIQICKGLRPNFKNNIPQLIVHLVKKCLDANPLNRPTALEISKILREWSREFSGSSKSDQAEIIKQIKEAEKSNNKSSTSYKSHSEAIYTSRLLNFGNLPEPTNSDDYYKQNASNKISMKYSESLRIDFQQTQRIDNSL</sequence>
<accession>A0A8H3M8F3</accession>
<dbReference type="Gene3D" id="1.10.510.10">
    <property type="entry name" value="Transferase(Phosphotransferase) domain 1"/>
    <property type="match status" value="1"/>
</dbReference>
<dbReference type="PANTHER" id="PTHR44329">
    <property type="entry name" value="SERINE/THREONINE-PROTEIN KINASE TNNI3K-RELATED"/>
    <property type="match status" value="1"/>
</dbReference>
<feature type="domain" description="Protein kinase" evidence="1">
    <location>
        <begin position="580"/>
        <end position="851"/>
    </location>
</feature>
<dbReference type="EMBL" id="BLAL01000313">
    <property type="protein sequence ID" value="GET02609.1"/>
    <property type="molecule type" value="Genomic_DNA"/>
</dbReference>
<dbReference type="Proteomes" id="UP000615446">
    <property type="component" value="Unassembled WGS sequence"/>
</dbReference>